<feature type="transmembrane region" description="Helical" evidence="1">
    <location>
        <begin position="119"/>
        <end position="137"/>
    </location>
</feature>
<accession>A0A4Q2U3Q2</accession>
<evidence type="ECO:0000313" key="3">
    <source>
        <dbReference type="Proteomes" id="UP000290759"/>
    </source>
</evidence>
<keyword evidence="1" id="KW-1133">Transmembrane helix</keyword>
<evidence type="ECO:0000313" key="2">
    <source>
        <dbReference type="EMBL" id="RYC29375.1"/>
    </source>
</evidence>
<dbReference type="OrthoDB" id="6548917at2"/>
<protein>
    <submittedName>
        <fullName evidence="2">Transporter</fullName>
    </submittedName>
</protein>
<keyword evidence="1" id="KW-0812">Transmembrane</keyword>
<feature type="transmembrane region" description="Helical" evidence="1">
    <location>
        <begin position="149"/>
        <end position="171"/>
    </location>
</feature>
<gene>
    <name evidence="2" type="ORF">D3273_24345</name>
</gene>
<feature type="transmembrane region" description="Helical" evidence="1">
    <location>
        <begin position="210"/>
        <end position="228"/>
    </location>
</feature>
<organism evidence="2 3">
    <name type="scientific">Lichenibacterium minor</name>
    <dbReference type="NCBI Taxonomy" id="2316528"/>
    <lineage>
        <taxon>Bacteria</taxon>
        <taxon>Pseudomonadati</taxon>
        <taxon>Pseudomonadota</taxon>
        <taxon>Alphaproteobacteria</taxon>
        <taxon>Hyphomicrobiales</taxon>
        <taxon>Lichenihabitantaceae</taxon>
        <taxon>Lichenibacterium</taxon>
    </lineage>
</organism>
<feature type="transmembrane region" description="Helical" evidence="1">
    <location>
        <begin position="177"/>
        <end position="198"/>
    </location>
</feature>
<evidence type="ECO:0000256" key="1">
    <source>
        <dbReference type="SAM" id="Phobius"/>
    </source>
</evidence>
<reference evidence="2 3" key="1">
    <citation type="submission" date="2018-12" db="EMBL/GenBank/DDBJ databases">
        <authorList>
            <person name="Grouzdev D.S."/>
            <person name="Krutkina M.S."/>
        </authorList>
    </citation>
    <scope>NUCLEOTIDE SEQUENCE [LARGE SCALE GENOMIC DNA]</scope>
    <source>
        <strain evidence="2 3">RmlP026</strain>
    </source>
</reference>
<proteinExistence type="predicted"/>
<feature type="transmembrane region" description="Helical" evidence="1">
    <location>
        <begin position="92"/>
        <end position="113"/>
    </location>
</feature>
<comment type="caution">
    <text evidence="2">The sequence shown here is derived from an EMBL/GenBank/DDBJ whole genome shotgun (WGS) entry which is preliminary data.</text>
</comment>
<dbReference type="Proteomes" id="UP000290759">
    <property type="component" value="Unassembled WGS sequence"/>
</dbReference>
<name>A0A4Q2U3Q2_9HYPH</name>
<feature type="transmembrane region" description="Helical" evidence="1">
    <location>
        <begin position="61"/>
        <end position="80"/>
    </location>
</feature>
<keyword evidence="3" id="KW-1185">Reference proteome</keyword>
<dbReference type="EMBL" id="QYBB01000055">
    <property type="protein sequence ID" value="RYC29375.1"/>
    <property type="molecule type" value="Genomic_DNA"/>
</dbReference>
<reference evidence="2 3" key="2">
    <citation type="submission" date="2019-02" db="EMBL/GenBank/DDBJ databases">
        <title>'Lichenibacterium ramalinii' gen. nov. sp. nov., 'Lichenibacterium minor' gen. nov. sp. nov.</title>
        <authorList>
            <person name="Pankratov T."/>
        </authorList>
    </citation>
    <scope>NUCLEOTIDE SEQUENCE [LARGE SCALE GENOMIC DNA]</scope>
    <source>
        <strain evidence="2 3">RmlP026</strain>
    </source>
</reference>
<dbReference type="AlphaFoldDB" id="A0A4Q2U3Q2"/>
<dbReference type="RefSeq" id="WP_129229563.1">
    <property type="nucleotide sequence ID" value="NZ_QYBB01000055.1"/>
</dbReference>
<keyword evidence="1" id="KW-0472">Membrane</keyword>
<sequence length="229" mass="23438">MTSSTYALLVIPVFAAILGAIAAVYARPTPAVVSGVQHLAAGVVFAAAAAEVLPDLMHYKAPIATLVGGVIGVGVMLGIMQAERRWEGPIGMAATTAVDLLVDGLILGLGFIAGAKAGVLLTVALTLEVLFLGLTVADAFGGARARLRSVVATALLVMALPLGAVLASPISHLPDPVVAGFLAFGLVALLYLVTEELLVEAHERPDRPWVTALFFVGFLAVLLLDQAIG</sequence>